<feature type="binding site" evidence="2">
    <location>
        <begin position="308"/>
        <end position="309"/>
    </location>
    <ligand>
        <name>L-glutamate</name>
        <dbReference type="ChEBI" id="CHEBI:29985"/>
    </ligand>
</feature>
<evidence type="ECO:0000256" key="1">
    <source>
        <dbReference type="PIRSR" id="PIRSR600101-1"/>
    </source>
</evidence>
<dbReference type="AlphaFoldDB" id="M4E5V1"/>
<dbReference type="InterPro" id="IPR000101">
    <property type="entry name" value="GGT_peptidase"/>
</dbReference>
<dbReference type="Gene3D" id="1.10.246.130">
    <property type="match status" value="1"/>
</dbReference>
<dbReference type="InParanoid" id="M4E5V1"/>
<evidence type="ECO:0000313" key="3">
    <source>
        <dbReference type="EnsemblPlants" id="Bra024155.1-P"/>
    </source>
</evidence>
<dbReference type="PRINTS" id="PR01210">
    <property type="entry name" value="GGTRANSPTASE"/>
</dbReference>
<dbReference type="InterPro" id="IPR043137">
    <property type="entry name" value="GGT_ssub_C"/>
</dbReference>
<reference evidence="3" key="3">
    <citation type="submission" date="2023-03" db="UniProtKB">
        <authorList>
            <consortium name="EnsemblPlants"/>
        </authorList>
    </citation>
    <scope>IDENTIFICATION</scope>
    <source>
        <strain evidence="3">cv. Chiifu-401-42</strain>
    </source>
</reference>
<dbReference type="SUPFAM" id="SSF56235">
    <property type="entry name" value="N-terminal nucleophile aminohydrolases (Ntn hydrolases)"/>
    <property type="match status" value="1"/>
</dbReference>
<reference evidence="3 4" key="2">
    <citation type="journal article" date="2018" name="Hortic Res">
        <title>Improved Brassica rapa reference genome by single-molecule sequencing and chromosome conformation capture technologies.</title>
        <authorList>
            <person name="Zhang L."/>
            <person name="Cai X."/>
            <person name="Wu J."/>
            <person name="Liu M."/>
            <person name="Grob S."/>
            <person name="Cheng F."/>
            <person name="Liang J."/>
            <person name="Cai C."/>
            <person name="Liu Z."/>
            <person name="Liu B."/>
            <person name="Wang F."/>
            <person name="Li S."/>
            <person name="Liu F."/>
            <person name="Li X."/>
            <person name="Cheng L."/>
            <person name="Yang W."/>
            <person name="Li M.H."/>
            <person name="Grossniklaus U."/>
            <person name="Zheng H."/>
            <person name="Wang X."/>
        </authorList>
    </citation>
    <scope>NUCLEOTIDE SEQUENCE [LARGE SCALE GENOMIC DNA]</scope>
    <source>
        <strain evidence="3 4">cv. Chiifu-401-42</strain>
    </source>
</reference>
<dbReference type="PANTHER" id="PTHR11686">
    <property type="entry name" value="GAMMA GLUTAMYL TRANSPEPTIDASE"/>
    <property type="match status" value="1"/>
</dbReference>
<dbReference type="EnsemblPlants" id="Bra024155.1">
    <property type="protein sequence ID" value="Bra024155.1-P"/>
    <property type="gene ID" value="Bra024155"/>
</dbReference>
<dbReference type="STRING" id="51351.M4E5V1"/>
<dbReference type="InterPro" id="IPR029055">
    <property type="entry name" value="Ntn_hydrolases_N"/>
</dbReference>
<dbReference type="GO" id="GO:0036374">
    <property type="term" value="F:glutathione hydrolase activity"/>
    <property type="evidence" value="ECO:0000318"/>
    <property type="project" value="GO_Central"/>
</dbReference>
<feature type="binding site" evidence="2">
    <location>
        <begin position="256"/>
        <end position="258"/>
    </location>
    <ligand>
        <name>L-glutamate</name>
        <dbReference type="ChEBI" id="CHEBI:29985"/>
    </ligand>
</feature>
<dbReference type="Proteomes" id="UP000011750">
    <property type="component" value="Chromosome A03"/>
</dbReference>
<dbReference type="Pfam" id="PF01019">
    <property type="entry name" value="G_glu_transpept"/>
    <property type="match status" value="1"/>
</dbReference>
<evidence type="ECO:0000313" key="4">
    <source>
        <dbReference type="Proteomes" id="UP000011750"/>
    </source>
</evidence>
<reference evidence="3 4" key="1">
    <citation type="journal article" date="2011" name="Nat. Genet.">
        <title>The genome of the mesopolyploid crop species Brassica rapa.</title>
        <authorList>
            <consortium name="Brassica rapa Genome Sequencing Project Consortium"/>
            <person name="Wang X."/>
            <person name="Wang H."/>
            <person name="Wang J."/>
            <person name="Sun R."/>
            <person name="Wu J."/>
            <person name="Liu S."/>
            <person name="Bai Y."/>
            <person name="Mun J.H."/>
            <person name="Bancroft I."/>
            <person name="Cheng F."/>
            <person name="Huang S."/>
            <person name="Li X."/>
            <person name="Hua W."/>
            <person name="Wang J."/>
            <person name="Wang X."/>
            <person name="Freeling M."/>
            <person name="Pires J.C."/>
            <person name="Paterson A.H."/>
            <person name="Chalhoub B."/>
            <person name="Wang B."/>
            <person name="Hayward A."/>
            <person name="Sharpe A.G."/>
            <person name="Park B.S."/>
            <person name="Weisshaar B."/>
            <person name="Liu B."/>
            <person name="Li B."/>
            <person name="Liu B."/>
            <person name="Tong C."/>
            <person name="Song C."/>
            <person name="Duran C."/>
            <person name="Peng C."/>
            <person name="Geng C."/>
            <person name="Koh C."/>
            <person name="Lin C."/>
            <person name="Edwards D."/>
            <person name="Mu D."/>
            <person name="Shen D."/>
            <person name="Soumpourou E."/>
            <person name="Li F."/>
            <person name="Fraser F."/>
            <person name="Conant G."/>
            <person name="Lassalle G."/>
            <person name="King G.J."/>
            <person name="Bonnema G."/>
            <person name="Tang H."/>
            <person name="Wang H."/>
            <person name="Belcram H."/>
            <person name="Zhou H."/>
            <person name="Hirakawa H."/>
            <person name="Abe H."/>
            <person name="Guo H."/>
            <person name="Wang H."/>
            <person name="Jin H."/>
            <person name="Parkin I.A."/>
            <person name="Batley J."/>
            <person name="Kim J.S."/>
            <person name="Just J."/>
            <person name="Li J."/>
            <person name="Xu J."/>
            <person name="Deng J."/>
            <person name="Kim J.A."/>
            <person name="Li J."/>
            <person name="Yu J."/>
            <person name="Meng J."/>
            <person name="Wang J."/>
            <person name="Min J."/>
            <person name="Poulain J."/>
            <person name="Wang J."/>
            <person name="Hatakeyama K."/>
            <person name="Wu K."/>
            <person name="Wang L."/>
            <person name="Fang L."/>
            <person name="Trick M."/>
            <person name="Links M.G."/>
            <person name="Zhao M."/>
            <person name="Jin M."/>
            <person name="Ramchiary N."/>
            <person name="Drou N."/>
            <person name="Berkman P.J."/>
            <person name="Cai Q."/>
            <person name="Huang Q."/>
            <person name="Li R."/>
            <person name="Tabata S."/>
            <person name="Cheng S."/>
            <person name="Zhang S."/>
            <person name="Zhang S."/>
            <person name="Huang S."/>
            <person name="Sato S."/>
            <person name="Sun S."/>
            <person name="Kwon S.J."/>
            <person name="Choi S.R."/>
            <person name="Lee T.H."/>
            <person name="Fan W."/>
            <person name="Zhao X."/>
            <person name="Tan X."/>
            <person name="Xu X."/>
            <person name="Wang Y."/>
            <person name="Qiu Y."/>
            <person name="Yin Y."/>
            <person name="Li Y."/>
            <person name="Du Y."/>
            <person name="Liao Y."/>
            <person name="Lim Y."/>
            <person name="Narusaka Y."/>
            <person name="Wang Y."/>
            <person name="Wang Z."/>
            <person name="Li Z."/>
            <person name="Wang Z."/>
            <person name="Xiong Z."/>
            <person name="Zhang Z."/>
        </authorList>
    </citation>
    <scope>NUCLEOTIDE SEQUENCE [LARGE SCALE GENOMIC DNA]</scope>
    <source>
        <strain evidence="3 4">cv. Chiifu-401-42</strain>
    </source>
</reference>
<evidence type="ECO:0000256" key="2">
    <source>
        <dbReference type="PIRSR" id="PIRSR600101-2"/>
    </source>
</evidence>
<dbReference type="OMA" id="QRANDEC"/>
<sequence length="407" mass="45016">MFENREAERIVGPLSIAGPGEIAGLYKAWETHGRVPWKLLVEPSIKLARDGFQVGSHLDFALSKNEATIKNDIGLKSVFTNKGELLKKGDICYNTKLASTLEAVAEKGMKAFYEEDVAEKLVNDVREAGGIITMEDLQSYEVKVSDAMVVEDVMGYKIHGMWPPACGTTGFAMIMNVLERYMKAKATDENLGLHRIIEVMKHMLAARMDLGDPAFVDGIANVVDNLLSKYNQLEDQVTTHFCVVDKDRNAVSMTTTMNYAFGSGFMSPSTGIILNGQMEDFAIPTLVSSYSLPPAPTNYIAPKKRVLSSMMPLIITKMSPLEAVQRPRVYPKLKPNTVLYEDMKVYNGDHIKLTEEAREFLKGRGHELVVTSVGGIVQLIVHNKVDDFKTVLTAVSDLRKDGKPACC</sequence>
<dbReference type="HOGENOM" id="CLU_014813_4_3_1"/>
<name>M4E5V1_BRACM</name>
<dbReference type="InterPro" id="IPR043138">
    <property type="entry name" value="GGT_lsub"/>
</dbReference>
<feature type="active site" description="Nucleophile" evidence="1">
    <location>
        <position position="238"/>
    </location>
</feature>
<dbReference type="GO" id="GO:0006751">
    <property type="term" value="P:glutathione catabolic process"/>
    <property type="evidence" value="ECO:0000318"/>
    <property type="project" value="GO_Central"/>
</dbReference>
<organism evidence="3 4">
    <name type="scientific">Brassica campestris</name>
    <name type="common">Field mustard</name>
    <dbReference type="NCBI Taxonomy" id="3711"/>
    <lineage>
        <taxon>Eukaryota</taxon>
        <taxon>Viridiplantae</taxon>
        <taxon>Streptophyta</taxon>
        <taxon>Embryophyta</taxon>
        <taxon>Tracheophyta</taxon>
        <taxon>Spermatophyta</taxon>
        <taxon>Magnoliopsida</taxon>
        <taxon>eudicotyledons</taxon>
        <taxon>Gunneridae</taxon>
        <taxon>Pentapetalae</taxon>
        <taxon>rosids</taxon>
        <taxon>malvids</taxon>
        <taxon>Brassicales</taxon>
        <taxon>Brassicaceae</taxon>
        <taxon>Brassiceae</taxon>
        <taxon>Brassica</taxon>
    </lineage>
</organism>
<accession>M4E5V1</accession>
<dbReference type="eggNOG" id="KOG2410">
    <property type="taxonomic scope" value="Eukaryota"/>
</dbReference>
<dbReference type="Gramene" id="Bra024155.1">
    <property type="protein sequence ID" value="Bra024155.1-P"/>
    <property type="gene ID" value="Bra024155"/>
</dbReference>
<keyword evidence="4" id="KW-1185">Reference proteome</keyword>
<feature type="binding site" evidence="2">
    <location>
        <position position="280"/>
    </location>
    <ligand>
        <name>L-glutamate</name>
        <dbReference type="ChEBI" id="CHEBI:29985"/>
    </ligand>
</feature>
<protein>
    <submittedName>
        <fullName evidence="3">Uncharacterized protein</fullName>
    </submittedName>
</protein>
<dbReference type="PANTHER" id="PTHR11686:SF59">
    <property type="entry name" value="GLUTATHIONE HYDROLASE"/>
    <property type="match status" value="1"/>
</dbReference>
<proteinExistence type="predicted"/>
<dbReference type="Gene3D" id="3.60.20.40">
    <property type="match status" value="2"/>
</dbReference>
<dbReference type="GO" id="GO:0005886">
    <property type="term" value="C:plasma membrane"/>
    <property type="evidence" value="ECO:0000318"/>
    <property type="project" value="GO_Central"/>
</dbReference>